<evidence type="ECO:0000313" key="2">
    <source>
        <dbReference type="Proteomes" id="UP000277582"/>
    </source>
</evidence>
<accession>A0A3R9R0W6</accession>
<name>A0A3R9R0W6_9CREN</name>
<organism evidence="1 2">
    <name type="scientific">Candidatus Methanodesulfokora washburnensis</name>
    <dbReference type="NCBI Taxonomy" id="2478471"/>
    <lineage>
        <taxon>Archaea</taxon>
        <taxon>Thermoproteota</taxon>
        <taxon>Candidatus Korarchaeia</taxon>
        <taxon>Candidatus Korarchaeia incertae sedis</taxon>
        <taxon>Candidatus Methanodesulfokora</taxon>
    </lineage>
</organism>
<evidence type="ECO:0000313" key="1">
    <source>
        <dbReference type="EMBL" id="RSN78347.1"/>
    </source>
</evidence>
<sequence length="108" mass="12636">MYWVFQGYKLLESDMIEITAEYNNEDKKASISMVYKYACTETQDFSQWFVLRKIKVEIKTKEGEAKLETDFPLNVERLLAVYGIHAPLILPTFNTKLDARILEKGFIC</sequence>
<comment type="caution">
    <text evidence="1">The sequence shown here is derived from an EMBL/GenBank/DDBJ whole genome shotgun (WGS) entry which is preliminary data.</text>
</comment>
<dbReference type="RefSeq" id="WP_125670255.1">
    <property type="nucleotide sequence ID" value="NZ_RCOS01000021.1"/>
</dbReference>
<reference evidence="1 2" key="1">
    <citation type="submission" date="2018-10" db="EMBL/GenBank/DDBJ databases">
        <title>Co-occurring genomic capacity for anaerobic methane metabolism and dissimilatory sulfite reduction discovered in the Korarchaeota.</title>
        <authorList>
            <person name="Mckay L.J."/>
            <person name="Dlakic M."/>
            <person name="Fields M.W."/>
            <person name="Delmont T.O."/>
            <person name="Eren A.M."/>
            <person name="Jay Z.J."/>
            <person name="Klingelsmith K.B."/>
            <person name="Rusch D.B."/>
            <person name="Inskeep W.P."/>
        </authorList>
    </citation>
    <scope>NUCLEOTIDE SEQUENCE [LARGE SCALE GENOMIC DNA]</scope>
    <source>
        <strain evidence="1 2">MDKW</strain>
    </source>
</reference>
<protein>
    <submittedName>
        <fullName evidence="1">Uncharacterized protein</fullName>
    </submittedName>
</protein>
<dbReference type="EMBL" id="RCOS01000021">
    <property type="protein sequence ID" value="RSN78347.1"/>
    <property type="molecule type" value="Genomic_DNA"/>
</dbReference>
<proteinExistence type="predicted"/>
<gene>
    <name evidence="1" type="ORF">D6D85_01290</name>
</gene>
<dbReference type="AlphaFoldDB" id="A0A3R9R0W6"/>
<keyword evidence="2" id="KW-1185">Reference proteome</keyword>
<dbReference type="Proteomes" id="UP000277582">
    <property type="component" value="Unassembled WGS sequence"/>
</dbReference>